<dbReference type="Gene3D" id="3.20.20.60">
    <property type="entry name" value="Phosphoenolpyruvate-binding domains"/>
    <property type="match status" value="2"/>
</dbReference>
<evidence type="ECO:0000256" key="2">
    <source>
        <dbReference type="ARBA" id="ARBA00023239"/>
    </source>
</evidence>
<dbReference type="AlphaFoldDB" id="A0A7H8R116"/>
<keyword evidence="6" id="KW-1185">Reference proteome</keyword>
<evidence type="ECO:0000259" key="3">
    <source>
        <dbReference type="Pfam" id="PF00561"/>
    </source>
</evidence>
<protein>
    <recommendedName>
        <fullName evidence="7">AB hydrolase-1 domain-containing protein</fullName>
    </recommendedName>
</protein>
<organism evidence="5 6">
    <name type="scientific">Talaromyces rugulosus</name>
    <name type="common">Penicillium rugulosum</name>
    <dbReference type="NCBI Taxonomy" id="121627"/>
    <lineage>
        <taxon>Eukaryota</taxon>
        <taxon>Fungi</taxon>
        <taxon>Dikarya</taxon>
        <taxon>Ascomycota</taxon>
        <taxon>Pezizomycotina</taxon>
        <taxon>Eurotiomycetes</taxon>
        <taxon>Eurotiomycetidae</taxon>
        <taxon>Eurotiales</taxon>
        <taxon>Trichocomaceae</taxon>
        <taxon>Talaromyces</taxon>
        <taxon>Talaromyces sect. Islandici</taxon>
    </lineage>
</organism>
<accession>A0A7H8R116</accession>
<sequence>MALLYTKIPLQVQGVNLSLSTMHNLNANPPILFLHGFGSCKEDLADIILKPALQQYGLLAYDAPGCGHSHSDNLYAIDIPFLVATASAVLSHFKIDKFHIMGHSMGGLTALLLVHQHRDRVLSFIDIKGNLAPEDCFLSRQIFDFPSDNPEAFLDEFIVRTRETKSFSSPLYASTLRARVQAGVSPPPSTFVLYPTAMMSLLYNPQLRLLNALRANGKPIMTFLGLPSFRTAQVVAQTGVDGVIIDCEHGHISDDSMHSAIAAIAALGVSPLVRLRMTHSYLVKRALDAGGQLAWAGFRFSSQGIDLPTYLKTANETLITCVQIESKDGVKNADAICAVAGVDMVFIGPNDLALSVLGYVPAKGDEPEFVNAIETIVTAARKHGKWVGRLSDNGASAKEHLKSFDTAAMSYDIRAIQNWYRSELQVARL</sequence>
<dbReference type="OrthoDB" id="190201at2759"/>
<dbReference type="GO" id="GO:0016832">
    <property type="term" value="F:aldehyde-lyase activity"/>
    <property type="evidence" value="ECO:0007669"/>
    <property type="project" value="TreeGrafter"/>
</dbReference>
<evidence type="ECO:0000313" key="6">
    <source>
        <dbReference type="Proteomes" id="UP000509510"/>
    </source>
</evidence>
<dbReference type="RefSeq" id="XP_035346247.1">
    <property type="nucleotide sequence ID" value="XM_035490354.1"/>
</dbReference>
<dbReference type="PANTHER" id="PTHR30502:SF9">
    <property type="entry name" value="HPCH_HPAI ALDOLASE_CITRATE LYASE DOMAIN-CONTAINING PROTEIN"/>
    <property type="match status" value="1"/>
</dbReference>
<keyword evidence="1" id="KW-0479">Metal-binding</keyword>
<dbReference type="Proteomes" id="UP000509510">
    <property type="component" value="Chromosome IV"/>
</dbReference>
<name>A0A7H8R116_TALRU</name>
<dbReference type="InterPro" id="IPR040442">
    <property type="entry name" value="Pyrv_kinase-like_dom_sf"/>
</dbReference>
<dbReference type="InterPro" id="IPR050251">
    <property type="entry name" value="HpcH-HpaI_aldolase"/>
</dbReference>
<feature type="domain" description="AB hydrolase-1" evidence="3">
    <location>
        <begin position="29"/>
        <end position="158"/>
    </location>
</feature>
<gene>
    <name evidence="5" type="ORF">TRUGW13939_07212</name>
</gene>
<dbReference type="SUPFAM" id="SSF51621">
    <property type="entry name" value="Phosphoenolpyruvate/pyruvate domain"/>
    <property type="match status" value="1"/>
</dbReference>
<proteinExistence type="predicted"/>
<dbReference type="InterPro" id="IPR000073">
    <property type="entry name" value="AB_hydrolase_1"/>
</dbReference>
<dbReference type="Pfam" id="PF00561">
    <property type="entry name" value="Abhydrolase_1"/>
    <property type="match status" value="1"/>
</dbReference>
<evidence type="ECO:0000259" key="4">
    <source>
        <dbReference type="Pfam" id="PF03328"/>
    </source>
</evidence>
<dbReference type="KEGG" id="trg:TRUGW13939_07212"/>
<dbReference type="Pfam" id="PF03328">
    <property type="entry name" value="HpcH_HpaI"/>
    <property type="match status" value="1"/>
</dbReference>
<dbReference type="GeneID" id="55994705"/>
<reference evidence="6" key="1">
    <citation type="submission" date="2020-06" db="EMBL/GenBank/DDBJ databases">
        <title>A chromosome-scale genome assembly of Talaromyces rugulosus W13939.</title>
        <authorList>
            <person name="Wang B."/>
            <person name="Guo L."/>
            <person name="Ye K."/>
            <person name="Wang L."/>
        </authorList>
    </citation>
    <scope>NUCLEOTIDE SEQUENCE [LARGE SCALE GENOMIC DNA]</scope>
    <source>
        <strain evidence="6">W13939</strain>
    </source>
</reference>
<dbReference type="InterPro" id="IPR029058">
    <property type="entry name" value="AB_hydrolase_fold"/>
</dbReference>
<dbReference type="InterPro" id="IPR005000">
    <property type="entry name" value="Aldolase/citrate-lyase_domain"/>
</dbReference>
<evidence type="ECO:0000313" key="5">
    <source>
        <dbReference type="EMBL" id="QKX60070.1"/>
    </source>
</evidence>
<dbReference type="InterPro" id="IPR015813">
    <property type="entry name" value="Pyrv/PenolPyrv_kinase-like_dom"/>
</dbReference>
<dbReference type="EMBL" id="CP055901">
    <property type="protein sequence ID" value="QKX60070.1"/>
    <property type="molecule type" value="Genomic_DNA"/>
</dbReference>
<keyword evidence="2" id="KW-0456">Lyase</keyword>
<dbReference type="Gene3D" id="3.40.50.1820">
    <property type="entry name" value="alpha/beta hydrolase"/>
    <property type="match status" value="1"/>
</dbReference>
<evidence type="ECO:0000256" key="1">
    <source>
        <dbReference type="ARBA" id="ARBA00022723"/>
    </source>
</evidence>
<dbReference type="SUPFAM" id="SSF53474">
    <property type="entry name" value="alpha/beta-Hydrolases"/>
    <property type="match status" value="1"/>
</dbReference>
<dbReference type="PANTHER" id="PTHR30502">
    <property type="entry name" value="2-KETO-3-DEOXY-L-RHAMNONATE ALDOLASE"/>
    <property type="match status" value="1"/>
</dbReference>
<dbReference type="GO" id="GO:0005737">
    <property type="term" value="C:cytoplasm"/>
    <property type="evidence" value="ECO:0007669"/>
    <property type="project" value="TreeGrafter"/>
</dbReference>
<dbReference type="GO" id="GO:0046872">
    <property type="term" value="F:metal ion binding"/>
    <property type="evidence" value="ECO:0007669"/>
    <property type="project" value="UniProtKB-KW"/>
</dbReference>
<feature type="domain" description="HpcH/HpaI aldolase/citrate lyase" evidence="4">
    <location>
        <begin position="220"/>
        <end position="385"/>
    </location>
</feature>
<evidence type="ECO:0008006" key="7">
    <source>
        <dbReference type="Google" id="ProtNLM"/>
    </source>
</evidence>